<reference evidence="2" key="1">
    <citation type="submission" date="2017-06" db="EMBL/GenBank/DDBJ databases">
        <authorList>
            <person name="Varghese N."/>
            <person name="Submissions S."/>
        </authorList>
    </citation>
    <scope>NUCLEOTIDE SEQUENCE [LARGE SCALE GENOMIC DNA]</scope>
    <source>
        <strain evidence="2">CIP 108523</strain>
    </source>
</reference>
<protein>
    <submittedName>
        <fullName evidence="1">Uncharacterized protein</fullName>
    </submittedName>
</protein>
<keyword evidence="2" id="KW-1185">Reference proteome</keyword>
<evidence type="ECO:0000313" key="1">
    <source>
        <dbReference type="EMBL" id="SNS71775.1"/>
    </source>
</evidence>
<gene>
    <name evidence="1" type="ORF">SAMN05216255_3118</name>
</gene>
<organism evidence="1 2">
    <name type="scientific">Pseudomonas segetis</name>
    <dbReference type="NCBI Taxonomy" id="298908"/>
    <lineage>
        <taxon>Bacteria</taxon>
        <taxon>Pseudomonadati</taxon>
        <taxon>Pseudomonadota</taxon>
        <taxon>Gammaproteobacteria</taxon>
        <taxon>Pseudomonadales</taxon>
        <taxon>Pseudomonadaceae</taxon>
        <taxon>Pseudomonas</taxon>
    </lineage>
</organism>
<dbReference type="Proteomes" id="UP000242915">
    <property type="component" value="Unassembled WGS sequence"/>
</dbReference>
<name>A0A239GSB5_9PSED</name>
<sequence>MLKWISALELGQWADTLQAKDKMPELVADLIWATTLRVKRLRFLQGDMGQIRGFDGYLDVDSTSPFVPDGKSIWEFGTNGAGKTKAQGDYNKRTAEVDAETRAQHTLVIVSPRTWDTPKVKVEDWLDEKNNQGDWKRVVYLDGPLLEDWLGQSPAVASRWARYQFRSAPQQGVLSTEEFWQSFSNRFDPALSEDVLLAGRESQAEDLLRNLAQGSGRLAFAADTTDEVIAFAVAAIRKAPETVRKPLEARTLVVETEDAARHLVNTCNLIYLPRNGARSCVGLLKTSGPTVISAGADDKKSDHVELTRPTSAQLGKAFTGMGMSESEGYETARKCGRSLAVLARQKPSGTAELPTWIGEADALIPAMLAGAWVCDIEHDQQVLSSLSQKPYDETEDDLLRFLVMQDSPIERIENLWATKAPVDAFLHLAPRVGRKHLDLFKAALTTVFESAVASHKPPTADEPFVLRNKRDLETSHSEQLRNGLMTTLLHMAVLHKHAGFTVAGGDPQAFVDVLVRSIHGLSTNHTLMASLNQNLALLAEASPGPFLEALERQLEGDSPSIRHIFDEHPGMLTPVTYHCGLLWALEVIAWNAFYFQRAVLCLAKLAAIDPGGQLSNRPINSLRAIFLSWVPSTSVGTKRRLAVLQSTVKAVPSIAWPLLTSLLPRSGDTSSPTEKPKFREYEQDHAETLTYGLVWESEAKIIALAIDEAGSIAERWVSLINSMQTFHDAPFESAVERLGEVLSAVDTDDRTQIWKALNLEVKHHQKYSTTDWAMPNERIELLAALVDRYAPKALVENHTWLFDDWMPPVDGLDDDDADPTKVVEDARLQALKAVYEALGVQGILQMTSRVKIPHSVVYSALRLDMSYDERLALFTGLLSSAVQELEFAAGAVMSDGITRFSDKWKQAARSAVLRVGLGSDRVVRMIERIPENMQTWLYIESFGDEITKAYWSLKTPYPLEVSTDELLHAVRKYREVGRPVAGLSAVSRRLGEIPTEDVVALLIEGVEEQNAQPGDRMATNFFDIEKVISELADRPDTTLEQIASLEFTYLPMLRNDPKALHKLLLEQPCFFMEMVCQVFRVKDEKPVETSALQKSRATNAYRLLKSLKSLPGQSDQDVDQDALLAWCLEIQRLAAEQNRQDITDQLIGQVLAHAPLSSKDGAWPHEAVRHVIETLASSQVELGIRIERFNMRGVFCKAIGEGGDQERSLARQAQEWADASLDFARTNTLLEAIAQAWLKDAERADTMAKQDALRH</sequence>
<dbReference type="AlphaFoldDB" id="A0A239GSB5"/>
<dbReference type="RefSeq" id="WP_176443196.1">
    <property type="nucleotide sequence ID" value="NZ_FZOG01000004.1"/>
</dbReference>
<accession>A0A239GSB5</accession>
<evidence type="ECO:0000313" key="2">
    <source>
        <dbReference type="Proteomes" id="UP000242915"/>
    </source>
</evidence>
<proteinExistence type="predicted"/>
<dbReference type="EMBL" id="FZOG01000004">
    <property type="protein sequence ID" value="SNS71775.1"/>
    <property type="molecule type" value="Genomic_DNA"/>
</dbReference>